<comment type="similarity">
    <text evidence="1">Belongs to the AfsR/DnrI/RedD regulatory family.</text>
</comment>
<dbReference type="Pfam" id="PF00486">
    <property type="entry name" value="Trans_reg_C"/>
    <property type="match status" value="1"/>
</dbReference>
<dbReference type="Proteomes" id="UP000658131">
    <property type="component" value="Unassembled WGS sequence"/>
</dbReference>
<organism evidence="5 6">
    <name type="scientific">Yanshouia hominis</name>
    <dbReference type="NCBI Taxonomy" id="2763673"/>
    <lineage>
        <taxon>Bacteria</taxon>
        <taxon>Bacillati</taxon>
        <taxon>Bacillota</taxon>
        <taxon>Clostridia</taxon>
        <taxon>Eubacteriales</taxon>
        <taxon>Oscillospiraceae</taxon>
        <taxon>Yanshouia</taxon>
    </lineage>
</organism>
<dbReference type="InterPro" id="IPR011990">
    <property type="entry name" value="TPR-like_helical_dom_sf"/>
</dbReference>
<dbReference type="PANTHER" id="PTHR35807">
    <property type="entry name" value="TRANSCRIPTIONAL REGULATOR REDD-RELATED"/>
    <property type="match status" value="1"/>
</dbReference>
<dbReference type="SUPFAM" id="SSF48452">
    <property type="entry name" value="TPR-like"/>
    <property type="match status" value="1"/>
</dbReference>
<comment type="caution">
    <text evidence="5">The sequence shown here is derived from an EMBL/GenBank/DDBJ whole genome shotgun (WGS) entry which is preliminary data.</text>
</comment>
<dbReference type="Gene3D" id="1.25.40.10">
    <property type="entry name" value="Tetratricopeptide repeat domain"/>
    <property type="match status" value="1"/>
</dbReference>
<dbReference type="Gene3D" id="1.10.10.10">
    <property type="entry name" value="Winged helix-like DNA-binding domain superfamily/Winged helix DNA-binding domain"/>
    <property type="match status" value="1"/>
</dbReference>
<gene>
    <name evidence="5" type="ORF">H8717_04375</name>
</gene>
<evidence type="ECO:0000313" key="5">
    <source>
        <dbReference type="EMBL" id="MBC8575648.1"/>
    </source>
</evidence>
<dbReference type="InterPro" id="IPR036388">
    <property type="entry name" value="WH-like_DNA-bd_sf"/>
</dbReference>
<dbReference type="SUPFAM" id="SSF46894">
    <property type="entry name" value="C-terminal effector domain of the bipartite response regulators"/>
    <property type="match status" value="1"/>
</dbReference>
<evidence type="ECO:0000259" key="4">
    <source>
        <dbReference type="SMART" id="SM01043"/>
    </source>
</evidence>
<feature type="domain" description="OmpR/PhoB-type" evidence="3">
    <location>
        <begin position="33"/>
        <end position="108"/>
    </location>
</feature>
<evidence type="ECO:0000256" key="2">
    <source>
        <dbReference type="ARBA" id="ARBA00023125"/>
    </source>
</evidence>
<dbReference type="PROSITE" id="PS51257">
    <property type="entry name" value="PROKAR_LIPOPROTEIN"/>
    <property type="match status" value="1"/>
</dbReference>
<dbReference type="RefSeq" id="WP_262399272.1">
    <property type="nucleotide sequence ID" value="NZ_JACRTB010000006.1"/>
</dbReference>
<proteinExistence type="inferred from homology"/>
<reference evidence="5 6" key="1">
    <citation type="submission" date="2020-08" db="EMBL/GenBank/DDBJ databases">
        <title>Genome public.</title>
        <authorList>
            <person name="Liu C."/>
            <person name="Sun Q."/>
        </authorList>
    </citation>
    <scope>NUCLEOTIDE SEQUENCE [LARGE SCALE GENOMIC DNA]</scope>
    <source>
        <strain evidence="5 6">BX1</strain>
    </source>
</reference>
<keyword evidence="2" id="KW-0238">DNA-binding</keyword>
<dbReference type="SMART" id="SM00862">
    <property type="entry name" value="Trans_reg_C"/>
    <property type="match status" value="1"/>
</dbReference>
<protein>
    <submittedName>
        <fullName evidence="5">Winged helix-turn-helix domain-containing protein</fullName>
    </submittedName>
</protein>
<dbReference type="InterPro" id="IPR005158">
    <property type="entry name" value="BTAD"/>
</dbReference>
<dbReference type="EMBL" id="JACRTB010000006">
    <property type="protein sequence ID" value="MBC8575648.1"/>
    <property type="molecule type" value="Genomic_DNA"/>
</dbReference>
<keyword evidence="6" id="KW-1185">Reference proteome</keyword>
<name>A0ABR7NGX5_9FIRM</name>
<sequence length="407" mass="45952">MGKALAPTQEKIAITMLGGFTMSCAGRSVSDSAGRIHQVWNLLEYLIVNRDREVSRDELSEVLWDEEECENPQNALKNLVYRARGVLSDAGIGSARDLVNLHRGSYRWSGEIPCSVDTEEFERRITEFRDTARDPDERIARAQEALALYRGEFLPLSANEKWVIPLSVYYKSLYFSCVTDLCGLLFEKGQFAVAVRICAHAMEIDQFEEGPHLCYLKALEAQGKAAAALEHYNYASELFYRELGVQLSGEIQEVYRRISDGFNDAQTDLQSVKRMMLGEEALRHGAYCCNYEVFRNLYRIEARAAVRTGQVSFIGMISIRAPSGAPPLEGEALQSVMDDLLDVICGSLRKNDVVSRLSVSQYILLLPTQTLENAYAVLDRIKKRYREERHKYKAELTTSAQALDPIS</sequence>
<dbReference type="InterPro" id="IPR051677">
    <property type="entry name" value="AfsR-DnrI-RedD_regulator"/>
</dbReference>
<dbReference type="InterPro" id="IPR001867">
    <property type="entry name" value="OmpR/PhoB-type_DNA-bd"/>
</dbReference>
<evidence type="ECO:0000259" key="3">
    <source>
        <dbReference type="SMART" id="SM00862"/>
    </source>
</evidence>
<feature type="domain" description="Bacterial transcriptional activator" evidence="4">
    <location>
        <begin position="116"/>
        <end position="259"/>
    </location>
</feature>
<dbReference type="Pfam" id="PF03704">
    <property type="entry name" value="BTAD"/>
    <property type="match status" value="1"/>
</dbReference>
<evidence type="ECO:0000313" key="6">
    <source>
        <dbReference type="Proteomes" id="UP000658131"/>
    </source>
</evidence>
<dbReference type="InterPro" id="IPR016032">
    <property type="entry name" value="Sig_transdc_resp-reg_C-effctor"/>
</dbReference>
<accession>A0ABR7NGX5</accession>
<dbReference type="SMART" id="SM01043">
    <property type="entry name" value="BTAD"/>
    <property type="match status" value="1"/>
</dbReference>
<evidence type="ECO:0000256" key="1">
    <source>
        <dbReference type="ARBA" id="ARBA00005820"/>
    </source>
</evidence>